<reference evidence="7 8" key="1">
    <citation type="submission" date="2017-09" db="EMBL/GenBank/DDBJ databases">
        <authorList>
            <person name="Ehlers B."/>
            <person name="Leendertz F.H."/>
        </authorList>
    </citation>
    <scope>NUCLEOTIDE SEQUENCE [LARGE SCALE GENOMIC DNA]</scope>
    <source>
        <strain evidence="7 8">CGMCC 1.10978</strain>
    </source>
</reference>
<dbReference type="SMART" id="SM00382">
    <property type="entry name" value="AAA"/>
    <property type="match status" value="1"/>
</dbReference>
<dbReference type="Pfam" id="PF00005">
    <property type="entry name" value="ABC_tran"/>
    <property type="match status" value="1"/>
</dbReference>
<evidence type="ECO:0000256" key="1">
    <source>
        <dbReference type="ARBA" id="ARBA00005417"/>
    </source>
</evidence>
<dbReference type="SUPFAM" id="SSF52540">
    <property type="entry name" value="P-loop containing nucleoside triphosphate hydrolases"/>
    <property type="match status" value="1"/>
</dbReference>
<dbReference type="PROSITE" id="PS50893">
    <property type="entry name" value="ABC_TRANSPORTER_2"/>
    <property type="match status" value="1"/>
</dbReference>
<dbReference type="GO" id="GO:0016887">
    <property type="term" value="F:ATP hydrolysis activity"/>
    <property type="evidence" value="ECO:0007669"/>
    <property type="project" value="InterPro"/>
</dbReference>
<dbReference type="InterPro" id="IPR027417">
    <property type="entry name" value="P-loop_NTPase"/>
</dbReference>
<accession>A0A286DEW9</accession>
<evidence type="ECO:0000313" key="7">
    <source>
        <dbReference type="EMBL" id="SOD57109.1"/>
    </source>
</evidence>
<dbReference type="RefSeq" id="WP_097123431.1">
    <property type="nucleotide sequence ID" value="NZ_OCND01000012.1"/>
</dbReference>
<dbReference type="Gene3D" id="3.40.50.300">
    <property type="entry name" value="P-loop containing nucleotide triphosphate hydrolases"/>
    <property type="match status" value="1"/>
</dbReference>
<feature type="domain" description="ABC transporter" evidence="6">
    <location>
        <begin position="2"/>
        <end position="236"/>
    </location>
</feature>
<dbReference type="CDD" id="cd03266">
    <property type="entry name" value="ABC_NatA_sodium_exporter"/>
    <property type="match status" value="1"/>
</dbReference>
<evidence type="ECO:0000256" key="4">
    <source>
        <dbReference type="ARBA" id="ARBA00022741"/>
    </source>
</evidence>
<dbReference type="InterPro" id="IPR003593">
    <property type="entry name" value="AAA+_ATPase"/>
</dbReference>
<organism evidence="7 8">
    <name type="scientific">Pseudoxanthomonas wuyuanensis</name>
    <dbReference type="NCBI Taxonomy" id="1073196"/>
    <lineage>
        <taxon>Bacteria</taxon>
        <taxon>Pseudomonadati</taxon>
        <taxon>Pseudomonadota</taxon>
        <taxon>Gammaproteobacteria</taxon>
        <taxon>Lysobacterales</taxon>
        <taxon>Lysobacteraceae</taxon>
        <taxon>Pseudoxanthomonas</taxon>
    </lineage>
</organism>
<dbReference type="Proteomes" id="UP000219374">
    <property type="component" value="Unassembled WGS sequence"/>
</dbReference>
<evidence type="ECO:0000259" key="6">
    <source>
        <dbReference type="PROSITE" id="PS50893"/>
    </source>
</evidence>
<dbReference type="AlphaFoldDB" id="A0A286DEW9"/>
<proteinExistence type="inferred from homology"/>
<dbReference type="PANTHER" id="PTHR42711:SF5">
    <property type="entry name" value="ABC TRANSPORTER ATP-BINDING PROTEIN NATA"/>
    <property type="match status" value="1"/>
</dbReference>
<evidence type="ECO:0000256" key="3">
    <source>
        <dbReference type="ARBA" id="ARBA00022458"/>
    </source>
</evidence>
<protein>
    <submittedName>
        <fullName evidence="7">Sodium transport system ATP-binding protein</fullName>
    </submittedName>
</protein>
<dbReference type="GO" id="GO:0005524">
    <property type="term" value="F:ATP binding"/>
    <property type="evidence" value="ECO:0007669"/>
    <property type="project" value="UniProtKB-KW"/>
</dbReference>
<keyword evidence="3" id="KW-0536">Nodulation</keyword>
<dbReference type="PANTHER" id="PTHR42711">
    <property type="entry name" value="ABC TRANSPORTER ATP-BINDING PROTEIN"/>
    <property type="match status" value="1"/>
</dbReference>
<dbReference type="OrthoDB" id="9781337at2"/>
<gene>
    <name evidence="7" type="ORF">SAMN06296416_11225</name>
</gene>
<name>A0A286DEW9_9GAMM</name>
<dbReference type="InterPro" id="IPR003439">
    <property type="entry name" value="ABC_transporter-like_ATP-bd"/>
</dbReference>
<evidence type="ECO:0000256" key="5">
    <source>
        <dbReference type="ARBA" id="ARBA00022840"/>
    </source>
</evidence>
<dbReference type="EMBL" id="OCND01000012">
    <property type="protein sequence ID" value="SOD57109.1"/>
    <property type="molecule type" value="Genomic_DNA"/>
</dbReference>
<keyword evidence="5 7" id="KW-0067">ATP-binding</keyword>
<evidence type="ECO:0000256" key="2">
    <source>
        <dbReference type="ARBA" id="ARBA00022448"/>
    </source>
</evidence>
<dbReference type="InterPro" id="IPR050763">
    <property type="entry name" value="ABC_transporter_ATP-binding"/>
</dbReference>
<evidence type="ECO:0000313" key="8">
    <source>
        <dbReference type="Proteomes" id="UP000219374"/>
    </source>
</evidence>
<keyword evidence="4" id="KW-0547">Nucleotide-binding</keyword>
<keyword evidence="2" id="KW-0813">Transport</keyword>
<comment type="similarity">
    <text evidence="1">Belongs to the ABC transporter superfamily.</text>
</comment>
<sequence length="248" mass="27052">MIVAKDLHKSFKTKAGKVTAVDAVSFEARDGQITGLLGPNGAGKTTTMRMLYTLMKPDQGQVMVDGVDAARDPVTVRRALGVLPDARGVYKRLTARENIAYFGELHGMSRAQIEQRTRLLSAALDMDDILDRQTEGFSQGQRTKTAIARALVHDPRNVILDEPTNGLDVMTTRAMRGFLRQLREEGRCVIFSSHIMQEVAALCDRIVVIAKGRVVAAGSADELRAQAGEDNLEEAFVKVIGSEEGLQA</sequence>
<keyword evidence="8" id="KW-1185">Reference proteome</keyword>